<dbReference type="STRING" id="1198029.A0A1U7LN94"/>
<dbReference type="OMA" id="YIPFETF"/>
<dbReference type="InterPro" id="IPR023214">
    <property type="entry name" value="HAD_sf"/>
</dbReference>
<dbReference type="NCBIfam" id="TIGR01488">
    <property type="entry name" value="HAD-SF-IB"/>
    <property type="match status" value="1"/>
</dbReference>
<protein>
    <submittedName>
        <fullName evidence="3">Pdp3-interacting factor 1</fullName>
    </submittedName>
</protein>
<evidence type="ECO:0000313" key="3">
    <source>
        <dbReference type="EMBL" id="OLL24109.1"/>
    </source>
</evidence>
<organism evidence="3 4">
    <name type="scientific">Neolecta irregularis (strain DAH-3)</name>
    <dbReference type="NCBI Taxonomy" id="1198029"/>
    <lineage>
        <taxon>Eukaryota</taxon>
        <taxon>Fungi</taxon>
        <taxon>Dikarya</taxon>
        <taxon>Ascomycota</taxon>
        <taxon>Taphrinomycotina</taxon>
        <taxon>Neolectales</taxon>
        <taxon>Neolectaceae</taxon>
        <taxon>Neolecta</taxon>
    </lineage>
</organism>
<dbReference type="EMBL" id="LXFE01000976">
    <property type="protein sequence ID" value="OLL24109.1"/>
    <property type="molecule type" value="Genomic_DNA"/>
</dbReference>
<dbReference type="GO" id="GO:0016791">
    <property type="term" value="F:phosphatase activity"/>
    <property type="evidence" value="ECO:0007669"/>
    <property type="project" value="InterPro"/>
</dbReference>
<dbReference type="PANTHER" id="PTHR28181">
    <property type="entry name" value="UPF0655 PROTEIN YCR015C"/>
    <property type="match status" value="1"/>
</dbReference>
<evidence type="ECO:0000313" key="4">
    <source>
        <dbReference type="Proteomes" id="UP000186594"/>
    </source>
</evidence>
<evidence type="ECO:0000256" key="1">
    <source>
        <dbReference type="ARBA" id="ARBA00022801"/>
    </source>
</evidence>
<accession>A0A1U7LN94</accession>
<feature type="region of interest" description="Disordered" evidence="2">
    <location>
        <begin position="23"/>
        <end position="42"/>
    </location>
</feature>
<comment type="caution">
    <text evidence="3">The sequence shown here is derived from an EMBL/GenBank/DDBJ whole genome shotgun (WGS) entry which is preliminary data.</text>
</comment>
<dbReference type="InterPro" id="IPR036412">
    <property type="entry name" value="HAD-like_sf"/>
</dbReference>
<dbReference type="InterPro" id="IPR050849">
    <property type="entry name" value="HAD-like_hydrolase_phosphatase"/>
</dbReference>
<dbReference type="Gene3D" id="3.40.50.1000">
    <property type="entry name" value="HAD superfamily/HAD-like"/>
    <property type="match status" value="1"/>
</dbReference>
<dbReference type="AlphaFoldDB" id="A0A1U7LN94"/>
<keyword evidence="1" id="KW-0378">Hydrolase</keyword>
<name>A0A1U7LN94_NEOID</name>
<feature type="compositionally biased region" description="Basic and acidic residues" evidence="2">
    <location>
        <begin position="32"/>
        <end position="42"/>
    </location>
</feature>
<evidence type="ECO:0000256" key="2">
    <source>
        <dbReference type="SAM" id="MobiDB-lite"/>
    </source>
</evidence>
<sequence>MSPPIVDSPELFPTKLLETPMVIDLGSDSEPEDRKEHQDQDQDREILIFSDFDGTIFMQDTGHILFDSHGCGADRRKALDAQISSGERSFRKVSEEMWGSLDIPFGKGLEIIKGQLEIDPAFRDFHAYCLKQKIPFNIISAGLKPILRAVLEEFLGAEQAKHIDIISNDAVISEDGTAWKPIWRDDTPHGHDKAASIKQARAAATMSRPVIVFIGDGVSDLPGAREADILFARRGLRLHEYCIENNIPHIPFDTFADIKREIQRISKEEIRSKKYFNVPLP</sequence>
<proteinExistence type="predicted"/>
<dbReference type="Pfam" id="PF12710">
    <property type="entry name" value="HAD"/>
    <property type="match status" value="1"/>
</dbReference>
<dbReference type="InterPro" id="IPR006384">
    <property type="entry name" value="HAD_hydro_PyrdxlP_Pase-like"/>
</dbReference>
<dbReference type="SUPFAM" id="SSF56784">
    <property type="entry name" value="HAD-like"/>
    <property type="match status" value="1"/>
</dbReference>
<reference evidence="3 4" key="1">
    <citation type="submission" date="2016-04" db="EMBL/GenBank/DDBJ databases">
        <title>Evolutionary innovation and constraint leading to complex multicellularity in the Ascomycota.</title>
        <authorList>
            <person name="Cisse O."/>
            <person name="Nguyen A."/>
            <person name="Hewitt D.A."/>
            <person name="Jedd G."/>
            <person name="Stajich J.E."/>
        </authorList>
    </citation>
    <scope>NUCLEOTIDE SEQUENCE [LARGE SCALE GENOMIC DNA]</scope>
    <source>
        <strain evidence="3 4">DAH-3</strain>
    </source>
</reference>
<gene>
    <name evidence="3" type="ORF">NEOLI_000353</name>
</gene>
<dbReference type="Gene3D" id="3.90.1470.20">
    <property type="match status" value="1"/>
</dbReference>
<dbReference type="Proteomes" id="UP000186594">
    <property type="component" value="Unassembled WGS sequence"/>
</dbReference>
<dbReference type="OrthoDB" id="2342176at2759"/>
<dbReference type="NCBIfam" id="TIGR01489">
    <property type="entry name" value="DKMTPPase-SF"/>
    <property type="match status" value="1"/>
</dbReference>
<dbReference type="PANTHER" id="PTHR28181:SF2">
    <property type="entry name" value="PHOSPHORIC MONOESTER HYDROLASE"/>
    <property type="match status" value="1"/>
</dbReference>
<keyword evidence="4" id="KW-1185">Reference proteome</keyword>